<reference evidence="4" key="1">
    <citation type="journal article" date="2014" name="Int. J. Syst. Evol. Microbiol.">
        <title>Complete genome sequence of Corynebacterium casei LMG S-19264T (=DSM 44701T), isolated from a smear-ripened cheese.</title>
        <authorList>
            <consortium name="US DOE Joint Genome Institute (JGI-PGF)"/>
            <person name="Walter F."/>
            <person name="Albersmeier A."/>
            <person name="Kalinowski J."/>
            <person name="Ruckert C."/>
        </authorList>
    </citation>
    <scope>NUCLEOTIDE SEQUENCE</scope>
    <source>
        <strain evidence="4">CGMCC 1.12997</strain>
    </source>
</reference>
<evidence type="ECO:0000313" key="4">
    <source>
        <dbReference type="EMBL" id="GGG80386.1"/>
    </source>
</evidence>
<name>A0A917HJ78_9BACT</name>
<protein>
    <recommendedName>
        <fullName evidence="2">histidine kinase</fullName>
        <ecNumber evidence="2">2.7.13.3</ecNumber>
    </recommendedName>
</protein>
<dbReference type="SMART" id="SM00387">
    <property type="entry name" value="HATPase_c"/>
    <property type="match status" value="1"/>
</dbReference>
<dbReference type="PANTHER" id="PTHR43065:SF42">
    <property type="entry name" value="TWO-COMPONENT SENSOR PPRA"/>
    <property type="match status" value="1"/>
</dbReference>
<dbReference type="InterPro" id="IPR036890">
    <property type="entry name" value="HATPase_C_sf"/>
</dbReference>
<organism evidence="4 5">
    <name type="scientific">Edaphobacter dinghuensis</name>
    <dbReference type="NCBI Taxonomy" id="1560005"/>
    <lineage>
        <taxon>Bacteria</taxon>
        <taxon>Pseudomonadati</taxon>
        <taxon>Acidobacteriota</taxon>
        <taxon>Terriglobia</taxon>
        <taxon>Terriglobales</taxon>
        <taxon>Acidobacteriaceae</taxon>
        <taxon>Edaphobacter</taxon>
    </lineage>
</organism>
<dbReference type="InterPro" id="IPR004358">
    <property type="entry name" value="Sig_transdc_His_kin-like_C"/>
</dbReference>
<dbReference type="Pfam" id="PF02518">
    <property type="entry name" value="HATPase_c"/>
    <property type="match status" value="1"/>
</dbReference>
<dbReference type="InterPro" id="IPR005467">
    <property type="entry name" value="His_kinase_dom"/>
</dbReference>
<dbReference type="Gene3D" id="3.30.565.10">
    <property type="entry name" value="Histidine kinase-like ATPase, C-terminal domain"/>
    <property type="match status" value="1"/>
</dbReference>
<dbReference type="EC" id="2.7.13.3" evidence="2"/>
<comment type="caution">
    <text evidence="4">The sequence shown here is derived from an EMBL/GenBank/DDBJ whole genome shotgun (WGS) entry which is preliminary data.</text>
</comment>
<comment type="catalytic activity">
    <reaction evidence="1">
        <text>ATP + protein L-histidine = ADP + protein N-phospho-L-histidine.</text>
        <dbReference type="EC" id="2.7.13.3"/>
    </reaction>
</comment>
<gene>
    <name evidence="4" type="ORF">GCM10011585_24730</name>
</gene>
<sequence length="256" mass="27192">MQAIQSRRASELVDRSRLRTPGGVAEGAGLAHDAGNLLGALTLYSELLAMPGVLHEEYREFAGELRLLSERSWAMINRLVNHARAEQIETESEAIVLPEVVERSRGLLSRVAGRPVEVVYGAGAYERVDTSVEVAERILTNLVKNASEATTGAESIAVVVEGALEGARRRVKMTVRDQGCGMSAAAVERLMRAGGISSASGRGIGFCVVRELVAMSGGCLKVSSEMGQGTSISVEWYVAEVKVEPVQQAALAGGQI</sequence>
<dbReference type="EMBL" id="BMGT01000003">
    <property type="protein sequence ID" value="GGG80386.1"/>
    <property type="molecule type" value="Genomic_DNA"/>
</dbReference>
<dbReference type="PANTHER" id="PTHR43065">
    <property type="entry name" value="SENSOR HISTIDINE KINASE"/>
    <property type="match status" value="1"/>
</dbReference>
<evidence type="ECO:0000256" key="1">
    <source>
        <dbReference type="ARBA" id="ARBA00000085"/>
    </source>
</evidence>
<reference evidence="4" key="2">
    <citation type="submission" date="2020-09" db="EMBL/GenBank/DDBJ databases">
        <authorList>
            <person name="Sun Q."/>
            <person name="Zhou Y."/>
        </authorList>
    </citation>
    <scope>NUCLEOTIDE SEQUENCE</scope>
    <source>
        <strain evidence="4">CGMCC 1.12997</strain>
    </source>
</reference>
<evidence type="ECO:0000313" key="5">
    <source>
        <dbReference type="Proteomes" id="UP000647241"/>
    </source>
</evidence>
<dbReference type="PRINTS" id="PR00344">
    <property type="entry name" value="BCTRLSENSOR"/>
</dbReference>
<evidence type="ECO:0000259" key="3">
    <source>
        <dbReference type="PROSITE" id="PS50109"/>
    </source>
</evidence>
<feature type="domain" description="Histidine kinase" evidence="3">
    <location>
        <begin position="29"/>
        <end position="240"/>
    </location>
</feature>
<dbReference type="SUPFAM" id="SSF55874">
    <property type="entry name" value="ATPase domain of HSP90 chaperone/DNA topoisomerase II/histidine kinase"/>
    <property type="match status" value="1"/>
</dbReference>
<accession>A0A917HJ78</accession>
<dbReference type="Proteomes" id="UP000647241">
    <property type="component" value="Unassembled WGS sequence"/>
</dbReference>
<dbReference type="InterPro" id="IPR003594">
    <property type="entry name" value="HATPase_dom"/>
</dbReference>
<dbReference type="AlphaFoldDB" id="A0A917HJ78"/>
<evidence type="ECO:0000256" key="2">
    <source>
        <dbReference type="ARBA" id="ARBA00012438"/>
    </source>
</evidence>
<dbReference type="PROSITE" id="PS50109">
    <property type="entry name" value="HIS_KIN"/>
    <property type="match status" value="1"/>
</dbReference>
<keyword evidence="5" id="KW-1185">Reference proteome</keyword>
<dbReference type="GO" id="GO:0004673">
    <property type="term" value="F:protein histidine kinase activity"/>
    <property type="evidence" value="ECO:0007669"/>
    <property type="project" value="UniProtKB-EC"/>
</dbReference>
<proteinExistence type="predicted"/>